<dbReference type="InterPro" id="IPR003856">
    <property type="entry name" value="LPS_length_determ_N"/>
</dbReference>
<accession>A0A1Z4LP32</accession>
<dbReference type="GO" id="GO:0004713">
    <property type="term" value="F:protein tyrosine kinase activity"/>
    <property type="evidence" value="ECO:0007669"/>
    <property type="project" value="TreeGrafter"/>
</dbReference>
<evidence type="ECO:0000259" key="11">
    <source>
        <dbReference type="Pfam" id="PF02706"/>
    </source>
</evidence>
<evidence type="ECO:0000256" key="8">
    <source>
        <dbReference type="ARBA" id="ARBA00023136"/>
    </source>
</evidence>
<feature type="transmembrane region" description="Helical" evidence="10">
    <location>
        <begin position="23"/>
        <end position="41"/>
    </location>
</feature>
<name>A0A1Z4LP32_9CYAN</name>
<comment type="subcellular location">
    <subcellularLocation>
        <location evidence="1">Cell membrane</location>
        <topology evidence="1">Multi-pass membrane protein</topology>
    </subcellularLocation>
</comment>
<gene>
    <name evidence="13" type="ORF">NIES267_24490</name>
</gene>
<dbReference type="NCBIfam" id="TIGR01007">
    <property type="entry name" value="eps_fam"/>
    <property type="match status" value="1"/>
</dbReference>
<dbReference type="Gene3D" id="3.40.50.300">
    <property type="entry name" value="P-loop containing nucleotide triphosphate hydrolases"/>
    <property type="match status" value="1"/>
</dbReference>
<feature type="domain" description="Tyrosine-protein kinase G-rich" evidence="12">
    <location>
        <begin position="376"/>
        <end position="447"/>
    </location>
</feature>
<evidence type="ECO:0000256" key="5">
    <source>
        <dbReference type="ARBA" id="ARBA00022741"/>
    </source>
</evidence>
<dbReference type="Pfam" id="PF10609">
    <property type="entry name" value="ParA"/>
    <property type="match status" value="1"/>
</dbReference>
<comment type="similarity">
    <text evidence="2">Belongs to the CpsC/CapA family.</text>
</comment>
<evidence type="ECO:0000256" key="10">
    <source>
        <dbReference type="SAM" id="Phobius"/>
    </source>
</evidence>
<dbReference type="CDD" id="cd05387">
    <property type="entry name" value="BY-kinase"/>
    <property type="match status" value="1"/>
</dbReference>
<feature type="coiled-coil region" evidence="9">
    <location>
        <begin position="262"/>
        <end position="394"/>
    </location>
</feature>
<evidence type="ECO:0000256" key="4">
    <source>
        <dbReference type="ARBA" id="ARBA00022692"/>
    </source>
</evidence>
<dbReference type="InterPro" id="IPR033756">
    <property type="entry name" value="YlxH/NBP35"/>
</dbReference>
<evidence type="ECO:0000256" key="2">
    <source>
        <dbReference type="ARBA" id="ARBA00006683"/>
    </source>
</evidence>
<keyword evidence="9" id="KW-0175">Coiled coil</keyword>
<dbReference type="PANTHER" id="PTHR32309:SF13">
    <property type="entry name" value="FERRIC ENTEROBACTIN TRANSPORT PROTEIN FEPE"/>
    <property type="match status" value="1"/>
</dbReference>
<dbReference type="InterPro" id="IPR032807">
    <property type="entry name" value="GNVR"/>
</dbReference>
<reference evidence="13 14" key="1">
    <citation type="submission" date="2017-06" db="EMBL/GenBank/DDBJ databases">
        <title>Genome sequencing of cyanobaciteial culture collection at National Institute for Environmental Studies (NIES).</title>
        <authorList>
            <person name="Hirose Y."/>
            <person name="Shimura Y."/>
            <person name="Fujisawa T."/>
            <person name="Nakamura Y."/>
            <person name="Kawachi M."/>
        </authorList>
    </citation>
    <scope>NUCLEOTIDE SEQUENCE [LARGE SCALE GENOMIC DNA]</scope>
    <source>
        <strain evidence="13 14">NIES-267</strain>
    </source>
</reference>
<keyword evidence="4 10" id="KW-0812">Transmembrane</keyword>
<feature type="domain" description="Polysaccharide chain length determinant N-terminal" evidence="11">
    <location>
        <begin position="9"/>
        <end position="104"/>
    </location>
</feature>
<dbReference type="InterPro" id="IPR050445">
    <property type="entry name" value="Bact_polysacc_biosynth/exp"/>
</dbReference>
<dbReference type="GO" id="GO:0005524">
    <property type="term" value="F:ATP binding"/>
    <property type="evidence" value="ECO:0007669"/>
    <property type="project" value="UniProtKB-KW"/>
</dbReference>
<sequence length="731" mass="81095">MQNKKNNQEVDIQQYWLIIKRRWLFIVAAMLGSIGLSWFVILQQKPQYQANGLLLFKSDRISSLTKAGEKIGDLESLMREGNPLETQAVVIQSEPILQEVIDTLNLKDDDGKPLEPESLPMEVEALVGTDVINVSYTSEKPRLAAAIVNQVMRTYVKNNIESNRAQVVAAGQFLKQQVPLSRLELENATEALLQFKNQNQVIQLAEEATAAIQNISKLDDEINQARALLADVSAQESRVASKLDFSTNEAVEITSLNQISGVQEVLTELQKVQTELAAERANYTQIHPLIRKLESQESALNALLQQRKSEASGRQQNISNSRLQIGDIKQNLVNQLVQLQTQKDGLQNKLATLNNIKNDYQRKLAILPNLEKRQQDLERRLSVAQTDYENLITRQQEIELAEKQTIGNSRIIQSARIPNKTVLSKMTIMLAGGGVFVGLLLGIAAAFTVDLIDRSLKTIKEIEEFFGYTLIGLIPKFEPNSKSLDSNFIDDNISPRIIVASSPRTMIHEAYQMLQANLKFISHKEVRTIVVTSSVVGEGKSEVSANLAAILAQSGKRVLLVDADMRQPNQHHLWGLINGGGLSNVIVGQDEFSRCYHQVNKYLSVLSAGVQPPNPSALIDSAAMDSLIQSLLPRYDYIIFDTPPLAGTPDAAVLGKMVDGVLLVARPRVVDSASATGAKSLLERSEAKILGIITNAVNVKQEPESYFYYSEPRGTKDVTETKINSEEWVTK</sequence>
<dbReference type="Pfam" id="PF02706">
    <property type="entry name" value="Wzz"/>
    <property type="match status" value="1"/>
</dbReference>
<feature type="coiled-coil region" evidence="9">
    <location>
        <begin position="208"/>
        <end position="235"/>
    </location>
</feature>
<evidence type="ECO:0000256" key="9">
    <source>
        <dbReference type="SAM" id="Coils"/>
    </source>
</evidence>
<organism evidence="13 14">
    <name type="scientific">Calothrix parasitica NIES-267</name>
    <dbReference type="NCBI Taxonomy" id="1973488"/>
    <lineage>
        <taxon>Bacteria</taxon>
        <taxon>Bacillati</taxon>
        <taxon>Cyanobacteriota</taxon>
        <taxon>Cyanophyceae</taxon>
        <taxon>Nostocales</taxon>
        <taxon>Calotrichaceae</taxon>
        <taxon>Calothrix</taxon>
    </lineage>
</organism>
<keyword evidence="6" id="KW-0067">ATP-binding</keyword>
<dbReference type="EMBL" id="AP018227">
    <property type="protein sequence ID" value="BAY82963.1"/>
    <property type="molecule type" value="Genomic_DNA"/>
</dbReference>
<dbReference type="GO" id="GO:0005886">
    <property type="term" value="C:plasma membrane"/>
    <property type="evidence" value="ECO:0007669"/>
    <property type="project" value="UniProtKB-SubCell"/>
</dbReference>
<evidence type="ECO:0000256" key="7">
    <source>
        <dbReference type="ARBA" id="ARBA00022989"/>
    </source>
</evidence>
<keyword evidence="7 10" id="KW-1133">Transmembrane helix</keyword>
<dbReference type="Proteomes" id="UP000218418">
    <property type="component" value="Chromosome"/>
</dbReference>
<keyword evidence="5" id="KW-0547">Nucleotide-binding</keyword>
<dbReference type="SUPFAM" id="SSF52540">
    <property type="entry name" value="P-loop containing nucleoside triphosphate hydrolases"/>
    <property type="match status" value="1"/>
</dbReference>
<evidence type="ECO:0000256" key="1">
    <source>
        <dbReference type="ARBA" id="ARBA00004651"/>
    </source>
</evidence>
<dbReference type="InterPro" id="IPR005702">
    <property type="entry name" value="Wzc-like_C"/>
</dbReference>
<protein>
    <submittedName>
        <fullName evidence="13">Capsular exopolysaccharide family protein</fullName>
    </submittedName>
</protein>
<dbReference type="PANTHER" id="PTHR32309">
    <property type="entry name" value="TYROSINE-PROTEIN KINASE"/>
    <property type="match status" value="1"/>
</dbReference>
<dbReference type="InterPro" id="IPR027417">
    <property type="entry name" value="P-loop_NTPase"/>
</dbReference>
<keyword evidence="14" id="KW-1185">Reference proteome</keyword>
<evidence type="ECO:0000256" key="6">
    <source>
        <dbReference type="ARBA" id="ARBA00022840"/>
    </source>
</evidence>
<keyword evidence="3" id="KW-1003">Cell membrane</keyword>
<dbReference type="Pfam" id="PF13807">
    <property type="entry name" value="GNVR"/>
    <property type="match status" value="1"/>
</dbReference>
<evidence type="ECO:0000313" key="13">
    <source>
        <dbReference type="EMBL" id="BAY82963.1"/>
    </source>
</evidence>
<proteinExistence type="inferred from homology"/>
<feature type="transmembrane region" description="Helical" evidence="10">
    <location>
        <begin position="428"/>
        <end position="452"/>
    </location>
</feature>
<evidence type="ECO:0000259" key="12">
    <source>
        <dbReference type="Pfam" id="PF13807"/>
    </source>
</evidence>
<evidence type="ECO:0000313" key="14">
    <source>
        <dbReference type="Proteomes" id="UP000218418"/>
    </source>
</evidence>
<dbReference type="OrthoDB" id="9758283at2"/>
<evidence type="ECO:0000256" key="3">
    <source>
        <dbReference type="ARBA" id="ARBA00022475"/>
    </source>
</evidence>
<dbReference type="AlphaFoldDB" id="A0A1Z4LP32"/>
<keyword evidence="8 10" id="KW-0472">Membrane</keyword>